<dbReference type="EMBL" id="JACMSC010000012">
    <property type="protein sequence ID" value="KAG6498327.1"/>
    <property type="molecule type" value="Genomic_DNA"/>
</dbReference>
<dbReference type="GO" id="GO:0050832">
    <property type="term" value="P:defense response to fungus"/>
    <property type="evidence" value="ECO:0007669"/>
    <property type="project" value="TreeGrafter"/>
</dbReference>
<dbReference type="GO" id="GO:0016998">
    <property type="term" value="P:cell wall macromolecule catabolic process"/>
    <property type="evidence" value="ECO:0007669"/>
    <property type="project" value="InterPro"/>
</dbReference>
<gene>
    <name evidence="11" type="ORF">ZIOFF_046239</name>
</gene>
<dbReference type="GO" id="GO:0008843">
    <property type="term" value="F:endochitinase activity"/>
    <property type="evidence" value="ECO:0007669"/>
    <property type="project" value="UniProtKB-EC"/>
</dbReference>
<dbReference type="Gene3D" id="1.10.530.10">
    <property type="match status" value="2"/>
</dbReference>
<evidence type="ECO:0000256" key="9">
    <source>
        <dbReference type="ARBA" id="ARBA00023326"/>
    </source>
</evidence>
<evidence type="ECO:0000313" key="11">
    <source>
        <dbReference type="EMBL" id="KAG6498327.1"/>
    </source>
</evidence>
<proteinExistence type="inferred from homology"/>
<keyword evidence="9" id="KW-0624">Polysaccharide degradation</keyword>
<keyword evidence="7" id="KW-0119">Carbohydrate metabolism</keyword>
<dbReference type="PANTHER" id="PTHR22595">
    <property type="entry name" value="CHITINASE-RELATED"/>
    <property type="match status" value="1"/>
</dbReference>
<evidence type="ECO:0000256" key="1">
    <source>
        <dbReference type="ARBA" id="ARBA00000822"/>
    </source>
</evidence>
<keyword evidence="6" id="KW-1015">Disulfide bond</keyword>
<keyword evidence="8" id="KW-0378">Hydrolase</keyword>
<evidence type="ECO:0000256" key="8">
    <source>
        <dbReference type="ARBA" id="ARBA00023295"/>
    </source>
</evidence>
<dbReference type="AlphaFoldDB" id="A0A8J5KZ42"/>
<dbReference type="Pfam" id="PF00182">
    <property type="entry name" value="Glyco_hydro_19"/>
    <property type="match status" value="2"/>
</dbReference>
<dbReference type="SUPFAM" id="SSF53955">
    <property type="entry name" value="Lysozyme-like"/>
    <property type="match status" value="2"/>
</dbReference>
<accession>A0A8J5KZ42</accession>
<name>A0A8J5KZ42_ZINOF</name>
<sequence length="174" mass="19332">MQISYNYNYGAAGEAIGVDLLSHPDLVATDPVISFQTAIWFWMTPQSPKPSPHDVMVGRWQPENRDRYLPLDVTISLKKASWLRMTPQSSRPPSSSSDDIIIGRWQPADRDVEAGEIAGYGVITEIIDGGVECGKGTVEPGSRDRIGYYKRYCDILGVSYGDNLDCNNQTLFGR</sequence>
<evidence type="ECO:0000256" key="2">
    <source>
        <dbReference type="ARBA" id="ARBA00009373"/>
    </source>
</evidence>
<dbReference type="Proteomes" id="UP000734854">
    <property type="component" value="Unassembled WGS sequence"/>
</dbReference>
<keyword evidence="8" id="KW-0326">Glycosidase</keyword>
<dbReference type="GO" id="GO:0006032">
    <property type="term" value="P:chitin catabolic process"/>
    <property type="evidence" value="ECO:0007669"/>
    <property type="project" value="UniProtKB-KW"/>
</dbReference>
<protein>
    <recommendedName>
        <fullName evidence="3">chitinase</fullName>
        <ecNumber evidence="3">3.2.1.14</ecNumber>
    </recommendedName>
</protein>
<comment type="caution">
    <text evidence="11">The sequence shown here is derived from an EMBL/GenBank/DDBJ whole genome shotgun (WGS) entry which is preliminary data.</text>
</comment>
<comment type="similarity">
    <text evidence="2">Belongs to the glycosyl hydrolase 19 family. Chitinase class I subfamily.</text>
</comment>
<dbReference type="GO" id="GO:0000272">
    <property type="term" value="P:polysaccharide catabolic process"/>
    <property type="evidence" value="ECO:0007669"/>
    <property type="project" value="UniProtKB-KW"/>
</dbReference>
<dbReference type="InterPro" id="IPR023346">
    <property type="entry name" value="Lysozyme-like_dom_sf"/>
</dbReference>
<evidence type="ECO:0000256" key="5">
    <source>
        <dbReference type="ARBA" id="ARBA00023024"/>
    </source>
</evidence>
<evidence type="ECO:0000256" key="7">
    <source>
        <dbReference type="ARBA" id="ARBA00023277"/>
    </source>
</evidence>
<dbReference type="EC" id="3.2.1.14" evidence="3"/>
<evidence type="ECO:0000313" key="12">
    <source>
        <dbReference type="Proteomes" id="UP000734854"/>
    </source>
</evidence>
<comment type="catalytic activity">
    <reaction evidence="1">
        <text>Random endo-hydrolysis of N-acetyl-beta-D-glucosaminide (1-&gt;4)-beta-linkages in chitin and chitodextrins.</text>
        <dbReference type="EC" id="3.2.1.14"/>
    </reaction>
</comment>
<evidence type="ECO:0000256" key="6">
    <source>
        <dbReference type="ARBA" id="ARBA00023157"/>
    </source>
</evidence>
<feature type="domain" description="Glycoside hydrolase family 19 catalytic" evidence="10">
    <location>
        <begin position="33"/>
        <end position="43"/>
    </location>
</feature>
<dbReference type="PROSITE" id="PS00774">
    <property type="entry name" value="CHITINASE_19_2"/>
    <property type="match status" value="1"/>
</dbReference>
<dbReference type="InterPro" id="IPR000726">
    <property type="entry name" value="Glyco_hydro_19_cat"/>
</dbReference>
<evidence type="ECO:0000256" key="4">
    <source>
        <dbReference type="ARBA" id="ARBA00022821"/>
    </source>
</evidence>
<keyword evidence="4" id="KW-0611">Plant defense</keyword>
<reference evidence="11 12" key="1">
    <citation type="submission" date="2020-08" db="EMBL/GenBank/DDBJ databases">
        <title>Plant Genome Project.</title>
        <authorList>
            <person name="Zhang R.-G."/>
        </authorList>
    </citation>
    <scope>NUCLEOTIDE SEQUENCE [LARGE SCALE GENOMIC DNA]</scope>
    <source>
        <tissue evidence="11">Rhizome</tissue>
    </source>
</reference>
<keyword evidence="5" id="KW-0146">Chitin degradation</keyword>
<dbReference type="PANTHER" id="PTHR22595:SF79">
    <property type="entry name" value="CHITINASE 12"/>
    <property type="match status" value="1"/>
</dbReference>
<evidence type="ECO:0000256" key="3">
    <source>
        <dbReference type="ARBA" id="ARBA00012729"/>
    </source>
</evidence>
<organism evidence="11 12">
    <name type="scientific">Zingiber officinale</name>
    <name type="common">Ginger</name>
    <name type="synonym">Amomum zingiber</name>
    <dbReference type="NCBI Taxonomy" id="94328"/>
    <lineage>
        <taxon>Eukaryota</taxon>
        <taxon>Viridiplantae</taxon>
        <taxon>Streptophyta</taxon>
        <taxon>Embryophyta</taxon>
        <taxon>Tracheophyta</taxon>
        <taxon>Spermatophyta</taxon>
        <taxon>Magnoliopsida</taxon>
        <taxon>Liliopsida</taxon>
        <taxon>Zingiberales</taxon>
        <taxon>Zingiberaceae</taxon>
        <taxon>Zingiber</taxon>
    </lineage>
</organism>
<evidence type="ECO:0000259" key="10">
    <source>
        <dbReference type="PROSITE" id="PS00774"/>
    </source>
</evidence>
<keyword evidence="12" id="KW-1185">Reference proteome</keyword>
<dbReference type="CDD" id="cd00325">
    <property type="entry name" value="chitinase_GH19"/>
    <property type="match status" value="1"/>
</dbReference>